<comment type="caution">
    <text evidence="1">The sequence shown here is derived from an EMBL/GenBank/DDBJ whole genome shotgun (WGS) entry which is preliminary data.</text>
</comment>
<keyword evidence="2" id="KW-1185">Reference proteome</keyword>
<dbReference type="RefSeq" id="XP_041292477.1">
    <property type="nucleotide sequence ID" value="XM_041430441.1"/>
</dbReference>
<reference evidence="1" key="1">
    <citation type="journal article" date="2020" name="New Phytol.">
        <title>Comparative genomics reveals dynamic genome evolution in host specialist ectomycorrhizal fungi.</title>
        <authorList>
            <person name="Lofgren L.A."/>
            <person name="Nguyen N.H."/>
            <person name="Vilgalys R."/>
            <person name="Ruytinx J."/>
            <person name="Liao H.L."/>
            <person name="Branco S."/>
            <person name="Kuo A."/>
            <person name="LaButti K."/>
            <person name="Lipzen A."/>
            <person name="Andreopoulos W."/>
            <person name="Pangilinan J."/>
            <person name="Riley R."/>
            <person name="Hundley H."/>
            <person name="Na H."/>
            <person name="Barry K."/>
            <person name="Grigoriev I.V."/>
            <person name="Stajich J.E."/>
            <person name="Kennedy P.G."/>
        </authorList>
    </citation>
    <scope>NUCLEOTIDE SEQUENCE</scope>
    <source>
        <strain evidence="1">FC423</strain>
    </source>
</reference>
<name>A0A9P7F794_9AGAM</name>
<evidence type="ECO:0000313" key="1">
    <source>
        <dbReference type="EMBL" id="KAG2107746.1"/>
    </source>
</evidence>
<accession>A0A9P7F794</accession>
<evidence type="ECO:0000313" key="2">
    <source>
        <dbReference type="Proteomes" id="UP000823399"/>
    </source>
</evidence>
<dbReference type="Proteomes" id="UP000823399">
    <property type="component" value="Unassembled WGS sequence"/>
</dbReference>
<feature type="non-terminal residue" evidence="1">
    <location>
        <position position="1"/>
    </location>
</feature>
<gene>
    <name evidence="1" type="ORF">F5147DRAFT_553294</name>
</gene>
<proteinExistence type="predicted"/>
<sequence length="98" mass="11713">NLAWTLFNVKELGEAITGPWHSHLEHKYEQMRELHKSINKPMEEWLQPTPSTAPRKWMSDFLSGRIFDIYKAGLCDHRFLVSRKQTRNLFDLSNTWKK</sequence>
<dbReference type="AlphaFoldDB" id="A0A9P7F794"/>
<dbReference type="EMBL" id="JABBWM010000030">
    <property type="protein sequence ID" value="KAG2107746.1"/>
    <property type="molecule type" value="Genomic_DNA"/>
</dbReference>
<dbReference type="OrthoDB" id="3212410at2759"/>
<protein>
    <submittedName>
        <fullName evidence="1">Uncharacterized protein</fullName>
    </submittedName>
</protein>
<feature type="non-terminal residue" evidence="1">
    <location>
        <position position="98"/>
    </location>
</feature>
<dbReference type="GeneID" id="64692700"/>
<organism evidence="1 2">
    <name type="scientific">Suillus discolor</name>
    <dbReference type="NCBI Taxonomy" id="1912936"/>
    <lineage>
        <taxon>Eukaryota</taxon>
        <taxon>Fungi</taxon>
        <taxon>Dikarya</taxon>
        <taxon>Basidiomycota</taxon>
        <taxon>Agaricomycotina</taxon>
        <taxon>Agaricomycetes</taxon>
        <taxon>Agaricomycetidae</taxon>
        <taxon>Boletales</taxon>
        <taxon>Suillineae</taxon>
        <taxon>Suillaceae</taxon>
        <taxon>Suillus</taxon>
    </lineage>
</organism>